<dbReference type="Gene3D" id="2.60.120.200">
    <property type="match status" value="1"/>
</dbReference>
<dbReference type="GO" id="GO:0005230">
    <property type="term" value="F:extracellular ligand-gated monoatomic ion channel activity"/>
    <property type="evidence" value="ECO:0007669"/>
    <property type="project" value="InterPro"/>
</dbReference>
<dbReference type="InterPro" id="IPR036734">
    <property type="entry name" value="Neur_chan_lig-bd_sf"/>
</dbReference>
<dbReference type="Gene3D" id="2.70.170.10">
    <property type="entry name" value="Neurotransmitter-gated ion-channel ligand-binding domain"/>
    <property type="match status" value="1"/>
</dbReference>
<reference evidence="7 8" key="1">
    <citation type="journal article" date="2019" name="PLoS Biol.">
        <title>Sex chromosomes control vertical transmission of feminizing Wolbachia symbionts in an isopod.</title>
        <authorList>
            <person name="Becking T."/>
            <person name="Chebbi M.A."/>
            <person name="Giraud I."/>
            <person name="Moumen B."/>
            <person name="Laverre T."/>
            <person name="Caubet Y."/>
            <person name="Peccoud J."/>
            <person name="Gilbert C."/>
            <person name="Cordaux R."/>
        </authorList>
    </citation>
    <scope>NUCLEOTIDE SEQUENCE [LARGE SCALE GENOMIC DNA]</scope>
    <source>
        <strain evidence="7">ANa2</strain>
        <tissue evidence="7">Whole body excluding digestive tract and cuticle</tissue>
    </source>
</reference>
<feature type="transmembrane region" description="Helical" evidence="5">
    <location>
        <begin position="600"/>
        <end position="619"/>
    </location>
</feature>
<feature type="domain" description="Neurotransmitter-gated ion-channel ligand-binding" evidence="6">
    <location>
        <begin position="353"/>
        <end position="514"/>
    </location>
</feature>
<dbReference type="GO" id="GO:0016020">
    <property type="term" value="C:membrane"/>
    <property type="evidence" value="ECO:0007669"/>
    <property type="project" value="UniProtKB-SubCell"/>
</dbReference>
<dbReference type="InterPro" id="IPR006202">
    <property type="entry name" value="Neur_chan_lig-bd"/>
</dbReference>
<dbReference type="PROSITE" id="PS00236">
    <property type="entry name" value="NEUROTR_ION_CHANNEL"/>
    <property type="match status" value="1"/>
</dbReference>
<dbReference type="EMBL" id="SEYY01022638">
    <property type="protein sequence ID" value="KAB7495408.1"/>
    <property type="molecule type" value="Genomic_DNA"/>
</dbReference>
<organism evidence="7 8">
    <name type="scientific">Armadillidium nasatum</name>
    <dbReference type="NCBI Taxonomy" id="96803"/>
    <lineage>
        <taxon>Eukaryota</taxon>
        <taxon>Metazoa</taxon>
        <taxon>Ecdysozoa</taxon>
        <taxon>Arthropoda</taxon>
        <taxon>Crustacea</taxon>
        <taxon>Multicrustacea</taxon>
        <taxon>Malacostraca</taxon>
        <taxon>Eumalacostraca</taxon>
        <taxon>Peracarida</taxon>
        <taxon>Isopoda</taxon>
        <taxon>Oniscidea</taxon>
        <taxon>Crinocheta</taxon>
        <taxon>Armadillidiidae</taxon>
        <taxon>Armadillidium</taxon>
    </lineage>
</organism>
<dbReference type="InterPro" id="IPR018000">
    <property type="entry name" value="Neurotransmitter_ion_chnl_CS"/>
</dbReference>
<evidence type="ECO:0000313" key="7">
    <source>
        <dbReference type="EMBL" id="KAB7495408.1"/>
    </source>
</evidence>
<sequence>MSTLIKIQEGHFIVKLPKCLLFLEIKPQIREWNHYCFTEAENVNVFIDGVLNSTHDCSLDKIFVTNQESIYFTIGWDAQITNPLSGLVADAQMFWRELSAEEVKNVSLANYESIGVDLLANLSTDENSNVEITDIPKEELLEEYIQYILLYISEKNTYHGAARVCKVRMGSLPSFSVHGKEIVTKLMSKFLSRSGMSFGSFWLNSINGSSCSIGTFTMRPLNIEISNEQCNNPRINYFCVVDKEVQYRLIGFNDDDDVIFHPVPYKIGVFESEDVYRLFMKNGQFILKDVTSDFEYYISESRDSDQLLGRYKWYKPDSSENEKENDLFWIDCDDYSDEAVSLCEIGIPPRTFYDKRLPPSSLSNYTTNITIQFELLSVLDINKDDSTLNFLIKCVLTWQDDRLEFKFLNRNESISVRNDIADQYWQPELVVNGAVHDDESKLSFKDNPGNVKAKMLEKGTLKVINSYRAMFYEGNQVLLISETSVPVTIVCEMDLFYFPFDEQACSFSVELVNDILSDIKWEKRTSNISMGTGVFHALYEIFGFEYTFIDDKEIQISIKFARNYGAFIFNTIFPCIIIVLIGILSHFLPPHDYNDRVTTTMSCLIVIATLFSQIVIHYLNLLNPN</sequence>
<evidence type="ECO:0000256" key="4">
    <source>
        <dbReference type="ARBA" id="ARBA00023136"/>
    </source>
</evidence>
<dbReference type="InterPro" id="IPR013320">
    <property type="entry name" value="ConA-like_dom_sf"/>
</dbReference>
<evidence type="ECO:0000256" key="5">
    <source>
        <dbReference type="SAM" id="Phobius"/>
    </source>
</evidence>
<dbReference type="SUPFAM" id="SSF63712">
    <property type="entry name" value="Nicotinic receptor ligand binding domain-like"/>
    <property type="match status" value="1"/>
</dbReference>
<dbReference type="AlphaFoldDB" id="A0A5N5SNX1"/>
<evidence type="ECO:0000313" key="8">
    <source>
        <dbReference type="Proteomes" id="UP000326759"/>
    </source>
</evidence>
<dbReference type="InterPro" id="IPR038050">
    <property type="entry name" value="Neuro_actylchol_rec"/>
</dbReference>
<evidence type="ECO:0000256" key="3">
    <source>
        <dbReference type="ARBA" id="ARBA00022989"/>
    </source>
</evidence>
<dbReference type="InterPro" id="IPR036719">
    <property type="entry name" value="Neuro-gated_channel_TM_sf"/>
</dbReference>
<keyword evidence="4 5" id="KW-0472">Membrane</keyword>
<dbReference type="InterPro" id="IPR006201">
    <property type="entry name" value="Neur_channel"/>
</dbReference>
<keyword evidence="7" id="KW-0675">Receptor</keyword>
<dbReference type="Proteomes" id="UP000326759">
    <property type="component" value="Unassembled WGS sequence"/>
</dbReference>
<evidence type="ECO:0000256" key="2">
    <source>
        <dbReference type="ARBA" id="ARBA00022692"/>
    </source>
</evidence>
<keyword evidence="3 5" id="KW-1133">Transmembrane helix</keyword>
<proteinExistence type="predicted"/>
<dbReference type="SUPFAM" id="SSF49899">
    <property type="entry name" value="Concanavalin A-like lectins/glucanases"/>
    <property type="match status" value="1"/>
</dbReference>
<dbReference type="Gene3D" id="1.20.58.390">
    <property type="entry name" value="Neurotransmitter-gated ion-channel transmembrane domain"/>
    <property type="match status" value="1"/>
</dbReference>
<dbReference type="Pfam" id="PF13385">
    <property type="entry name" value="Laminin_G_3"/>
    <property type="match status" value="1"/>
</dbReference>
<dbReference type="Pfam" id="PF02931">
    <property type="entry name" value="Neur_chan_LBD"/>
    <property type="match status" value="1"/>
</dbReference>
<protein>
    <submittedName>
        <fullName evidence="7">Gamma-aminobutyric acid receptor subunit beta-like</fullName>
    </submittedName>
</protein>
<keyword evidence="2 5" id="KW-0812">Transmembrane</keyword>
<comment type="subcellular location">
    <subcellularLocation>
        <location evidence="1">Membrane</location>
        <topology evidence="1">Multi-pass membrane protein</topology>
    </subcellularLocation>
</comment>
<dbReference type="SUPFAM" id="SSF90112">
    <property type="entry name" value="Neurotransmitter-gated ion-channel transmembrane pore"/>
    <property type="match status" value="1"/>
</dbReference>
<dbReference type="PANTHER" id="PTHR18945">
    <property type="entry name" value="NEUROTRANSMITTER GATED ION CHANNEL"/>
    <property type="match status" value="1"/>
</dbReference>
<keyword evidence="8" id="KW-1185">Reference proteome</keyword>
<gene>
    <name evidence="7" type="primary">Lcch3_0</name>
    <name evidence="7" type="ORF">Anas_08558</name>
</gene>
<evidence type="ECO:0000259" key="6">
    <source>
        <dbReference type="Pfam" id="PF02931"/>
    </source>
</evidence>
<feature type="transmembrane region" description="Helical" evidence="5">
    <location>
        <begin position="564"/>
        <end position="588"/>
    </location>
</feature>
<dbReference type="GO" id="GO:0004888">
    <property type="term" value="F:transmembrane signaling receptor activity"/>
    <property type="evidence" value="ECO:0007669"/>
    <property type="project" value="InterPro"/>
</dbReference>
<dbReference type="OrthoDB" id="6355069at2759"/>
<accession>A0A5N5SNX1</accession>
<evidence type="ECO:0000256" key="1">
    <source>
        <dbReference type="ARBA" id="ARBA00004141"/>
    </source>
</evidence>
<comment type="caution">
    <text evidence="7">The sequence shown here is derived from an EMBL/GenBank/DDBJ whole genome shotgun (WGS) entry which is preliminary data.</text>
</comment>
<name>A0A5N5SNX1_9CRUS</name>